<reference evidence="2" key="2">
    <citation type="submission" date="2023-08" db="EMBL/GenBank/DDBJ databases">
        <title>Nitrogen cycling bacteria in agricultural field soils.</title>
        <authorList>
            <person name="Jang J."/>
        </authorList>
    </citation>
    <scope>NUCLEOTIDE SEQUENCE</scope>
    <source>
        <strain evidence="2">PS3-36</strain>
    </source>
</reference>
<dbReference type="RefSeq" id="WP_133340517.1">
    <property type="nucleotide sequence ID" value="NZ_JAVGVR010000001.1"/>
</dbReference>
<protein>
    <submittedName>
        <fullName evidence="2">GNAT family N-acetyltransferase</fullName>
    </submittedName>
</protein>
<proteinExistence type="predicted"/>
<dbReference type="SUPFAM" id="SSF55729">
    <property type="entry name" value="Acyl-CoA N-acyltransferases (Nat)"/>
    <property type="match status" value="1"/>
</dbReference>
<dbReference type="PROSITE" id="PS51186">
    <property type="entry name" value="GNAT"/>
    <property type="match status" value="1"/>
</dbReference>
<dbReference type="InterPro" id="IPR016181">
    <property type="entry name" value="Acyl_CoA_acyltransferase"/>
</dbReference>
<reference evidence="3 4" key="1">
    <citation type="submission" date="2019-03" db="EMBL/GenBank/DDBJ databases">
        <title>Bacillus niacini sp. nov. a Nicotinate-Metabolizing Mesophile Isolated from Soil.</title>
        <authorList>
            <person name="Zhang G."/>
        </authorList>
    </citation>
    <scope>NUCLEOTIDE SEQUENCE [LARGE SCALE GENOMIC DNA]</scope>
    <source>
        <strain evidence="3 4">WN066</strain>
    </source>
</reference>
<gene>
    <name evidence="3" type="ORF">E2K98_29635</name>
    <name evidence="2" type="ORF">RCG21_16955</name>
</gene>
<accession>A0A4R5VJF8</accession>
<dbReference type="AlphaFoldDB" id="A0A4R5VJF8"/>
<evidence type="ECO:0000313" key="4">
    <source>
        <dbReference type="Proteomes" id="UP000295132"/>
    </source>
</evidence>
<dbReference type="InterPro" id="IPR000182">
    <property type="entry name" value="GNAT_dom"/>
</dbReference>
<organism evidence="3 4">
    <name type="scientific">Bacillus salipaludis</name>
    <dbReference type="NCBI Taxonomy" id="2547811"/>
    <lineage>
        <taxon>Bacteria</taxon>
        <taxon>Bacillati</taxon>
        <taxon>Bacillota</taxon>
        <taxon>Bacilli</taxon>
        <taxon>Bacillales</taxon>
        <taxon>Bacillaceae</taxon>
        <taxon>Bacillus</taxon>
    </lineage>
</organism>
<feature type="domain" description="N-acetyltransferase" evidence="1">
    <location>
        <begin position="1"/>
        <end position="112"/>
    </location>
</feature>
<keyword evidence="5" id="KW-1185">Reference proteome</keyword>
<dbReference type="EMBL" id="SMYO01000054">
    <property type="protein sequence ID" value="TDK54192.1"/>
    <property type="molecule type" value="Genomic_DNA"/>
</dbReference>
<dbReference type="Proteomes" id="UP001178888">
    <property type="component" value="Unassembled WGS sequence"/>
</dbReference>
<evidence type="ECO:0000313" key="2">
    <source>
        <dbReference type="EMBL" id="MDQ6598024.1"/>
    </source>
</evidence>
<evidence type="ECO:0000313" key="3">
    <source>
        <dbReference type="EMBL" id="TDK54192.1"/>
    </source>
</evidence>
<dbReference type="Gene3D" id="3.40.630.30">
    <property type="match status" value="1"/>
</dbReference>
<dbReference type="EMBL" id="JAVGVR010000001">
    <property type="protein sequence ID" value="MDQ6598024.1"/>
    <property type="molecule type" value="Genomic_DNA"/>
</dbReference>
<dbReference type="GO" id="GO:0016747">
    <property type="term" value="F:acyltransferase activity, transferring groups other than amino-acyl groups"/>
    <property type="evidence" value="ECO:0007669"/>
    <property type="project" value="InterPro"/>
</dbReference>
<comment type="caution">
    <text evidence="3">The sequence shown here is derived from an EMBL/GenBank/DDBJ whole genome shotgun (WGS) entry which is preliminary data.</text>
</comment>
<evidence type="ECO:0000259" key="1">
    <source>
        <dbReference type="PROSITE" id="PS51186"/>
    </source>
</evidence>
<name>A0A4R5VJF8_9BACI</name>
<evidence type="ECO:0000313" key="5">
    <source>
        <dbReference type="Proteomes" id="UP001178888"/>
    </source>
</evidence>
<sequence length="112" mass="12552">MEKEIAASILKSNLPENVMLAEVDNRLVGISIANERVKGIEMYNSFTGTMEEMRGKGIAFGLKLQVIKNNIKHGYSRMRANNSSINQPMLAINEKLGFVRQPGKWILTKSLD</sequence>
<dbReference type="Proteomes" id="UP000295132">
    <property type="component" value="Unassembled WGS sequence"/>
</dbReference>